<keyword evidence="2" id="KW-1185">Reference proteome</keyword>
<dbReference type="Proteomes" id="UP000689195">
    <property type="component" value="Unassembled WGS sequence"/>
</dbReference>
<evidence type="ECO:0000313" key="1">
    <source>
        <dbReference type="EMBL" id="CAD8151270.1"/>
    </source>
</evidence>
<gene>
    <name evidence="1" type="ORF">PPENT_87.1.T0210269</name>
</gene>
<proteinExistence type="predicted"/>
<name>A0A8S1TG77_9CILI</name>
<evidence type="ECO:0000313" key="2">
    <source>
        <dbReference type="Proteomes" id="UP000689195"/>
    </source>
</evidence>
<dbReference type="AlphaFoldDB" id="A0A8S1TG77"/>
<organism evidence="1 2">
    <name type="scientific">Paramecium pentaurelia</name>
    <dbReference type="NCBI Taxonomy" id="43138"/>
    <lineage>
        <taxon>Eukaryota</taxon>
        <taxon>Sar</taxon>
        <taxon>Alveolata</taxon>
        <taxon>Ciliophora</taxon>
        <taxon>Intramacronucleata</taxon>
        <taxon>Oligohymenophorea</taxon>
        <taxon>Peniculida</taxon>
        <taxon>Parameciidae</taxon>
        <taxon>Paramecium</taxon>
    </lineage>
</organism>
<reference evidence="1" key="1">
    <citation type="submission" date="2021-01" db="EMBL/GenBank/DDBJ databases">
        <authorList>
            <consortium name="Genoscope - CEA"/>
            <person name="William W."/>
        </authorList>
    </citation>
    <scope>NUCLEOTIDE SEQUENCE</scope>
</reference>
<comment type="caution">
    <text evidence="1">The sequence shown here is derived from an EMBL/GenBank/DDBJ whole genome shotgun (WGS) entry which is preliminary data.</text>
</comment>
<protein>
    <submittedName>
        <fullName evidence="1">Uncharacterized protein</fullName>
    </submittedName>
</protein>
<sequence>MNQIIFDEDQIHNNTWDEYSNQLICESPILFGIPYRRKINEDQLSVIYLDYQSNTSENQQSNEKKYQTPHTLKRIQKKSKKFNAKFKTKQISLNNIIEEFTTFVHFSAESKNEQIHYCQKMRMMLENLESILFSIKQEILDQYQKKLSMNN</sequence>
<dbReference type="EMBL" id="CAJJDO010000021">
    <property type="protein sequence ID" value="CAD8151270.1"/>
    <property type="molecule type" value="Genomic_DNA"/>
</dbReference>
<accession>A0A8S1TG77</accession>